<reference evidence="2" key="2">
    <citation type="submission" date="2010-04" db="EMBL/GenBank/DDBJ databases">
        <authorList>
            <person name="Buell R."/>
            <person name="Hamilton J."/>
            <person name="Hostetler J."/>
        </authorList>
    </citation>
    <scope>NUCLEOTIDE SEQUENCE [LARGE SCALE GENOMIC DNA]</scope>
    <source>
        <strain evidence="2">DAOM:BR144</strain>
    </source>
</reference>
<dbReference type="VEuPathDB" id="FungiDB:PYU1_G000227"/>
<proteinExistence type="predicted"/>
<evidence type="ECO:0000313" key="2">
    <source>
        <dbReference type="Proteomes" id="UP000019132"/>
    </source>
</evidence>
<dbReference type="EnsemblProtists" id="PYU1_T000227">
    <property type="protein sequence ID" value="PYU1_T000227"/>
    <property type="gene ID" value="PYU1_G000227"/>
</dbReference>
<reference evidence="1" key="3">
    <citation type="submission" date="2015-02" db="UniProtKB">
        <authorList>
            <consortium name="EnsemblProtists"/>
        </authorList>
    </citation>
    <scope>IDENTIFICATION</scope>
    <source>
        <strain evidence="1">DAOM BR144</strain>
    </source>
</reference>
<reference evidence="2" key="1">
    <citation type="journal article" date="2010" name="Genome Biol.">
        <title>Genome sequence of the necrotrophic plant pathogen Pythium ultimum reveals original pathogenicity mechanisms and effector repertoire.</title>
        <authorList>
            <person name="Levesque C.A."/>
            <person name="Brouwer H."/>
            <person name="Cano L."/>
            <person name="Hamilton J.P."/>
            <person name="Holt C."/>
            <person name="Huitema E."/>
            <person name="Raffaele S."/>
            <person name="Robideau G.P."/>
            <person name="Thines M."/>
            <person name="Win J."/>
            <person name="Zerillo M.M."/>
            <person name="Beakes G.W."/>
            <person name="Boore J.L."/>
            <person name="Busam D."/>
            <person name="Dumas B."/>
            <person name="Ferriera S."/>
            <person name="Fuerstenberg S.I."/>
            <person name="Gachon C.M."/>
            <person name="Gaulin E."/>
            <person name="Govers F."/>
            <person name="Grenville-Briggs L."/>
            <person name="Horner N."/>
            <person name="Hostetler J."/>
            <person name="Jiang R.H."/>
            <person name="Johnson J."/>
            <person name="Krajaejun T."/>
            <person name="Lin H."/>
            <person name="Meijer H.J."/>
            <person name="Moore B."/>
            <person name="Morris P."/>
            <person name="Phuntmart V."/>
            <person name="Puiu D."/>
            <person name="Shetty J."/>
            <person name="Stajich J.E."/>
            <person name="Tripathy S."/>
            <person name="Wawra S."/>
            <person name="van West P."/>
            <person name="Whitty B.R."/>
            <person name="Coutinho P.M."/>
            <person name="Henrissat B."/>
            <person name="Martin F."/>
            <person name="Thomas P.D."/>
            <person name="Tyler B.M."/>
            <person name="De Vries R.P."/>
            <person name="Kamoun S."/>
            <person name="Yandell M."/>
            <person name="Tisserat N."/>
            <person name="Buell C.R."/>
        </authorList>
    </citation>
    <scope>NUCLEOTIDE SEQUENCE</scope>
    <source>
        <strain evidence="2">DAOM:BR144</strain>
    </source>
</reference>
<evidence type="ECO:0000313" key="1">
    <source>
        <dbReference type="EnsemblProtists" id="PYU1_T000227"/>
    </source>
</evidence>
<sequence>MQPRTSTFCSRSSILARSAISWPTKRSRSNAP</sequence>
<dbReference type="Proteomes" id="UP000019132">
    <property type="component" value="Unassembled WGS sequence"/>
</dbReference>
<accession>K3W5I6</accession>
<dbReference type="EMBL" id="GL376636">
    <property type="status" value="NOT_ANNOTATED_CDS"/>
    <property type="molecule type" value="Genomic_DNA"/>
</dbReference>
<dbReference type="HOGENOM" id="CLU_3393261_0_0_1"/>
<keyword evidence="2" id="KW-1185">Reference proteome</keyword>
<protein>
    <submittedName>
        <fullName evidence="1">Uncharacterized protein</fullName>
    </submittedName>
</protein>
<dbReference type="AlphaFoldDB" id="K3W5I6"/>
<name>K3W5I6_GLOUD</name>
<organism evidence="1 2">
    <name type="scientific">Globisporangium ultimum (strain ATCC 200006 / CBS 805.95 / DAOM BR144)</name>
    <name type="common">Pythium ultimum</name>
    <dbReference type="NCBI Taxonomy" id="431595"/>
    <lineage>
        <taxon>Eukaryota</taxon>
        <taxon>Sar</taxon>
        <taxon>Stramenopiles</taxon>
        <taxon>Oomycota</taxon>
        <taxon>Peronosporomycetes</taxon>
        <taxon>Pythiales</taxon>
        <taxon>Pythiaceae</taxon>
        <taxon>Globisporangium</taxon>
    </lineage>
</organism>
<dbReference type="InParanoid" id="K3W5I6"/>